<gene>
    <name evidence="1" type="ORF">phiPLPE_31</name>
</gene>
<evidence type="ECO:0000313" key="2">
    <source>
        <dbReference type="Proteomes" id="UP000001862"/>
    </source>
</evidence>
<proteinExistence type="predicted"/>
<dbReference type="RefSeq" id="YP_002128465.1">
    <property type="nucleotide sequence ID" value="NC_011142.1"/>
</dbReference>
<protein>
    <submittedName>
        <fullName evidence="1">Uncharacterized protein</fullName>
    </submittedName>
</protein>
<keyword evidence="2" id="KW-1185">Reference proteome</keyword>
<sequence length="88" mass="9060">MPNTLNNVVLPAGTWVDLYASSAIAVGTKIRVQNLTPSYVRLCTKATAPTSLDGFNALTYGDVNVNQAADSGAWAMSTSGGAVNVSIV</sequence>
<name>B5AX50_9CAUD</name>
<organism evidence="1 2">
    <name type="scientific">Iodobacter phage PhiPLPE</name>
    <dbReference type="NCBI Taxonomy" id="551895"/>
    <lineage>
        <taxon>Viruses</taxon>
        <taxon>Duplodnaviria</taxon>
        <taxon>Heunggongvirae</taxon>
        <taxon>Uroviricota</taxon>
        <taxon>Caudoviricetes</taxon>
        <taxon>Iodovirus</taxon>
        <taxon>Iodovirus PLPE</taxon>
    </lineage>
</organism>
<reference evidence="2" key="1">
    <citation type="journal article" date="2009" name="Environ. Microbiol. Rep.">
        <title>Isolation and genomic characterization of the first phage infecting Iodobacteria: ?PLPE, a myovirus having a novel set of features.</title>
        <authorList>
            <person name="Leblanc C."/>
            <person name="Caumont-Sarcos A."/>
            <person name="Comeau A.M."/>
            <person name="Krisch H.M."/>
        </authorList>
    </citation>
    <scope>NUCLEOTIDE SEQUENCE [LARGE SCALE GENOMIC DNA]</scope>
</reference>
<dbReference type="EMBL" id="EU876853">
    <property type="protein sequence ID" value="ACG60353.1"/>
    <property type="molecule type" value="Genomic_DNA"/>
</dbReference>
<dbReference type="GeneID" id="6779518"/>
<dbReference type="Proteomes" id="UP000001862">
    <property type="component" value="Segment"/>
</dbReference>
<accession>B5AX50</accession>
<evidence type="ECO:0000313" key="1">
    <source>
        <dbReference type="EMBL" id="ACG60353.1"/>
    </source>
</evidence>
<dbReference type="KEGG" id="vg:6779518"/>